<dbReference type="PANTHER" id="PTHR47723">
    <property type="entry name" value="OS05G0353850 PROTEIN"/>
    <property type="match status" value="1"/>
</dbReference>
<protein>
    <recommendedName>
        <fullName evidence="1">RNase H type-1 domain-containing protein</fullName>
    </recommendedName>
</protein>
<dbReference type="Proteomes" id="UP001358586">
    <property type="component" value="Chromosome 7"/>
</dbReference>
<feature type="domain" description="RNase H type-1" evidence="1">
    <location>
        <begin position="41"/>
        <end position="118"/>
    </location>
</feature>
<dbReference type="EMBL" id="JARKNE010000007">
    <property type="protein sequence ID" value="KAK5818440.1"/>
    <property type="molecule type" value="Genomic_DNA"/>
</dbReference>
<proteinExistence type="predicted"/>
<dbReference type="InterPro" id="IPR044730">
    <property type="entry name" value="RNase_H-like_dom_plant"/>
</dbReference>
<organism evidence="2 3">
    <name type="scientific">Gossypium arboreum</name>
    <name type="common">Tree cotton</name>
    <name type="synonym">Gossypium nanking</name>
    <dbReference type="NCBI Taxonomy" id="29729"/>
    <lineage>
        <taxon>Eukaryota</taxon>
        <taxon>Viridiplantae</taxon>
        <taxon>Streptophyta</taxon>
        <taxon>Embryophyta</taxon>
        <taxon>Tracheophyta</taxon>
        <taxon>Spermatophyta</taxon>
        <taxon>Magnoliopsida</taxon>
        <taxon>eudicotyledons</taxon>
        <taxon>Gunneridae</taxon>
        <taxon>Pentapetalae</taxon>
        <taxon>rosids</taxon>
        <taxon>malvids</taxon>
        <taxon>Malvales</taxon>
        <taxon>Malvaceae</taxon>
        <taxon>Malvoideae</taxon>
        <taxon>Gossypium</taxon>
    </lineage>
</organism>
<dbReference type="SUPFAM" id="SSF53098">
    <property type="entry name" value="Ribonuclease H-like"/>
    <property type="match status" value="1"/>
</dbReference>
<dbReference type="InterPro" id="IPR053151">
    <property type="entry name" value="RNase_H-like"/>
</dbReference>
<evidence type="ECO:0000313" key="3">
    <source>
        <dbReference type="Proteomes" id="UP001358586"/>
    </source>
</evidence>
<evidence type="ECO:0000313" key="2">
    <source>
        <dbReference type="EMBL" id="KAK5818440.1"/>
    </source>
</evidence>
<sequence length="142" mass="15722">MTELLSPQILSKSSNAELDGIVSNSKGNRSATVFWTCCSWGVARNKEGNWIVGYHQFLSKCSVFDAELWVILDDLKVVQRRGYDQVIIHFDSLEVVKSILGSSSTVSNSALMRRIHNIFISRKSVVSAVYSEGPKSSCGLFS</sequence>
<dbReference type="CDD" id="cd06222">
    <property type="entry name" value="RNase_H_like"/>
    <property type="match status" value="1"/>
</dbReference>
<dbReference type="InterPro" id="IPR012337">
    <property type="entry name" value="RNaseH-like_sf"/>
</dbReference>
<dbReference type="Gene3D" id="3.30.420.10">
    <property type="entry name" value="Ribonuclease H-like superfamily/Ribonuclease H"/>
    <property type="match status" value="1"/>
</dbReference>
<dbReference type="InterPro" id="IPR002156">
    <property type="entry name" value="RNaseH_domain"/>
</dbReference>
<evidence type="ECO:0000259" key="1">
    <source>
        <dbReference type="Pfam" id="PF13456"/>
    </source>
</evidence>
<reference evidence="2 3" key="1">
    <citation type="submission" date="2023-03" db="EMBL/GenBank/DDBJ databases">
        <title>WGS of Gossypium arboreum.</title>
        <authorList>
            <person name="Yu D."/>
        </authorList>
    </citation>
    <scope>NUCLEOTIDE SEQUENCE [LARGE SCALE GENOMIC DNA]</scope>
    <source>
        <tissue evidence="2">Leaf</tissue>
    </source>
</reference>
<gene>
    <name evidence="2" type="ORF">PVK06_023377</name>
</gene>
<keyword evidence="3" id="KW-1185">Reference proteome</keyword>
<dbReference type="PANTHER" id="PTHR47723:SF19">
    <property type="entry name" value="POLYNUCLEOTIDYL TRANSFERASE, RIBONUCLEASE H-LIKE SUPERFAMILY PROTEIN"/>
    <property type="match status" value="1"/>
</dbReference>
<dbReference type="Pfam" id="PF13456">
    <property type="entry name" value="RVT_3"/>
    <property type="match status" value="1"/>
</dbReference>
<dbReference type="InterPro" id="IPR036397">
    <property type="entry name" value="RNaseH_sf"/>
</dbReference>
<name>A0ABR0PB94_GOSAR</name>
<accession>A0ABR0PB94</accession>
<comment type="caution">
    <text evidence="2">The sequence shown here is derived from an EMBL/GenBank/DDBJ whole genome shotgun (WGS) entry which is preliminary data.</text>
</comment>